<dbReference type="EMBL" id="CAJJDN010000113">
    <property type="protein sequence ID" value="CAD8117329.1"/>
    <property type="molecule type" value="Genomic_DNA"/>
</dbReference>
<feature type="transmembrane region" description="Helical" evidence="5">
    <location>
        <begin position="334"/>
        <end position="352"/>
    </location>
</feature>
<evidence type="ECO:0000259" key="6">
    <source>
        <dbReference type="PROSITE" id="PS50089"/>
    </source>
</evidence>
<evidence type="ECO:0000313" key="7">
    <source>
        <dbReference type="EMBL" id="CAD8117329.1"/>
    </source>
</evidence>
<dbReference type="CDD" id="cd16448">
    <property type="entry name" value="RING-H2"/>
    <property type="match status" value="1"/>
</dbReference>
<dbReference type="SMART" id="SM00184">
    <property type="entry name" value="RING"/>
    <property type="match status" value="1"/>
</dbReference>
<feature type="domain" description="RING-type" evidence="6">
    <location>
        <begin position="490"/>
        <end position="533"/>
    </location>
</feature>
<proteinExistence type="predicted"/>
<gene>
    <name evidence="7" type="ORF">PSON_ATCC_30995.1.T1130151</name>
</gene>
<dbReference type="PANTHER" id="PTHR45969:SF69">
    <property type="entry name" value="FINGER DOMAIN PROTEIN, PUTATIVE (AFU_ORTHOLOGUE AFUA_3G12190)-RELATED"/>
    <property type="match status" value="1"/>
</dbReference>
<feature type="transmembrane region" description="Helical" evidence="5">
    <location>
        <begin position="34"/>
        <end position="56"/>
    </location>
</feature>
<evidence type="ECO:0000256" key="1">
    <source>
        <dbReference type="ARBA" id="ARBA00022723"/>
    </source>
</evidence>
<dbReference type="Pfam" id="PF13639">
    <property type="entry name" value="zf-RING_2"/>
    <property type="match status" value="1"/>
</dbReference>
<protein>
    <recommendedName>
        <fullName evidence="6">RING-type domain-containing protein</fullName>
    </recommendedName>
</protein>
<feature type="transmembrane region" description="Helical" evidence="5">
    <location>
        <begin position="62"/>
        <end position="84"/>
    </location>
</feature>
<keyword evidence="1" id="KW-0479">Metal-binding</keyword>
<keyword evidence="8" id="KW-1185">Reference proteome</keyword>
<evidence type="ECO:0000256" key="2">
    <source>
        <dbReference type="ARBA" id="ARBA00022771"/>
    </source>
</evidence>
<dbReference type="PROSITE" id="PS50089">
    <property type="entry name" value="ZF_RING_2"/>
    <property type="match status" value="1"/>
</dbReference>
<feature type="transmembrane region" description="Helical" evidence="5">
    <location>
        <begin position="209"/>
        <end position="232"/>
    </location>
</feature>
<feature type="transmembrane region" description="Helical" evidence="5">
    <location>
        <begin position="130"/>
        <end position="147"/>
    </location>
</feature>
<reference evidence="7" key="1">
    <citation type="submission" date="2021-01" db="EMBL/GenBank/DDBJ databases">
        <authorList>
            <consortium name="Genoscope - CEA"/>
            <person name="William W."/>
        </authorList>
    </citation>
    <scope>NUCLEOTIDE SEQUENCE</scope>
</reference>
<keyword evidence="3" id="KW-0862">Zinc</keyword>
<name>A0A8S1QNZ5_9CILI</name>
<keyword evidence="2 4" id="KW-0863">Zinc-finger</keyword>
<comment type="caution">
    <text evidence="7">The sequence shown here is derived from an EMBL/GenBank/DDBJ whole genome shotgun (WGS) entry which is preliminary data.</text>
</comment>
<dbReference type="InterPro" id="IPR001841">
    <property type="entry name" value="Znf_RING"/>
</dbReference>
<dbReference type="GO" id="GO:0061630">
    <property type="term" value="F:ubiquitin protein ligase activity"/>
    <property type="evidence" value="ECO:0007669"/>
    <property type="project" value="TreeGrafter"/>
</dbReference>
<evidence type="ECO:0000256" key="3">
    <source>
        <dbReference type="ARBA" id="ARBA00022833"/>
    </source>
</evidence>
<organism evidence="7 8">
    <name type="scientific">Paramecium sonneborni</name>
    <dbReference type="NCBI Taxonomy" id="65129"/>
    <lineage>
        <taxon>Eukaryota</taxon>
        <taxon>Sar</taxon>
        <taxon>Alveolata</taxon>
        <taxon>Ciliophora</taxon>
        <taxon>Intramacronucleata</taxon>
        <taxon>Oligohymenophorea</taxon>
        <taxon>Peniculida</taxon>
        <taxon>Parameciidae</taxon>
        <taxon>Paramecium</taxon>
    </lineage>
</organism>
<dbReference type="Proteomes" id="UP000692954">
    <property type="component" value="Unassembled WGS sequence"/>
</dbReference>
<feature type="transmembrane region" description="Helical" evidence="5">
    <location>
        <begin position="244"/>
        <end position="262"/>
    </location>
</feature>
<dbReference type="PANTHER" id="PTHR45969">
    <property type="entry name" value="RING ZINC FINGER PROTEIN-RELATED"/>
    <property type="match status" value="1"/>
</dbReference>
<keyword evidence="5" id="KW-1133">Transmembrane helix</keyword>
<feature type="transmembrane region" description="Helical" evidence="5">
    <location>
        <begin position="295"/>
        <end position="313"/>
    </location>
</feature>
<dbReference type="OrthoDB" id="9984778at2759"/>
<sequence length="536" mass="63554">MHIREHRSFSLRTSSMHIRDEDPKDVVKSSICGVMMGVLFMIIFAIIGIVGTFTSIGKDSDYIWMLVVLSFTYILFIPYFILILKDLRKISAELEKHQDESVVMNPFAFASGMNTINAITNNEKYNPFRLLNIQFSIITLILSAYLINSKIVIGSLLAIVNYIIAATIIIYACRKCWLGCCNIRVVTKKPKRYHYYRYPSPIVVQKTTFLFGVFLLLFYIIKAILYIIFLSIQKENYKFTLLTSFFYSFIICTQIIYVLYLIKKINITLYSKKYFKCYMTLFQSLYLSYTTQNCILKGLYFFSLFCTYIAFFLEKPYKTITKDTLFGIHQFCSYEHFIYLFTIVQLIYFFLFRSYCVNKEEEQIQVFDFNLAQPQEQRLQWVQNNHQDHPIYKQNSSNNFYQIHDLEALQEIYDNIVFQNSLLELKVKPKSGQLISLSQWIEDKKFQFQLEGKKVEEDYFINLKQFIEQNVGQKKDNQDKLKQDQERMDCAICLQNLDSKENITQLECHFTHRFHTECIVRWIHAVHKCPLCNQPT</sequence>
<evidence type="ECO:0000256" key="5">
    <source>
        <dbReference type="SAM" id="Phobius"/>
    </source>
</evidence>
<dbReference type="AlphaFoldDB" id="A0A8S1QNZ5"/>
<accession>A0A8S1QNZ5</accession>
<keyword evidence="5" id="KW-0472">Membrane</keyword>
<feature type="transmembrane region" description="Helical" evidence="5">
    <location>
        <begin position="153"/>
        <end position="173"/>
    </location>
</feature>
<dbReference type="GO" id="GO:0008270">
    <property type="term" value="F:zinc ion binding"/>
    <property type="evidence" value="ECO:0007669"/>
    <property type="project" value="UniProtKB-KW"/>
</dbReference>
<keyword evidence="5" id="KW-0812">Transmembrane</keyword>
<evidence type="ECO:0000313" key="8">
    <source>
        <dbReference type="Proteomes" id="UP000692954"/>
    </source>
</evidence>
<dbReference type="GO" id="GO:0016567">
    <property type="term" value="P:protein ubiquitination"/>
    <property type="evidence" value="ECO:0007669"/>
    <property type="project" value="TreeGrafter"/>
</dbReference>
<evidence type="ECO:0000256" key="4">
    <source>
        <dbReference type="PROSITE-ProRule" id="PRU00175"/>
    </source>
</evidence>